<evidence type="ECO:0000256" key="9">
    <source>
        <dbReference type="HAMAP-Rule" id="MF_01464"/>
    </source>
</evidence>
<organism evidence="11 12">
    <name type="scientific">Candidatus Cyrtobacter comes</name>
    <dbReference type="NCBI Taxonomy" id="675776"/>
    <lineage>
        <taxon>Bacteria</taxon>
        <taxon>Pseudomonadati</taxon>
        <taxon>Pseudomonadota</taxon>
        <taxon>Alphaproteobacteria</taxon>
        <taxon>Rickettsiales</taxon>
        <taxon>Candidatus Midichloriaceae</taxon>
        <taxon>Candidatus Cyrtobacter</taxon>
    </lineage>
</organism>
<name>A0ABU5L6H1_9RICK</name>
<keyword evidence="7 9" id="KW-0811">Translocation</keyword>
<sequence>MNAFLISRGSTLGLSFNFVKFRRLSYIFAIIVSLCVPICLFLRGVNFGIDFLGGVVVEARSDKDIKDIEYIRSDFEKLAYKLISIDVDSSNNLILRAHIGKIDKFEDELRKNFDYLKIDKIDFVGPKLGVDMLISAASGVLIAIIAMVVYISMRFTRRFGMSMGITLFHDLMGAILFYSVTQYEFNASSVAALLTILGYSVNDSVVIFDRIRENSARHYKMRFDNVVNLSLNETLSRTTITALTTLLSCVVLFVFGGASLQGFAGAMIFGVLFGTYSSIFISAPLVLTLSTKLQAAIKKR</sequence>
<keyword evidence="2 9" id="KW-0813">Transport</keyword>
<dbReference type="InterPro" id="IPR005665">
    <property type="entry name" value="SecF_bac"/>
</dbReference>
<gene>
    <name evidence="9" type="primary">secF</name>
    <name evidence="11" type="ORF">Cyrtocomes_00074</name>
</gene>
<comment type="function">
    <text evidence="9">Part of the Sec protein translocase complex. Interacts with the SecYEG preprotein conducting channel. SecDF uses the proton motive force (PMF) to complete protein translocation after the ATP-dependent function of SecA.</text>
</comment>
<keyword evidence="5 9" id="KW-0653">Protein transport</keyword>
<evidence type="ECO:0000256" key="4">
    <source>
        <dbReference type="ARBA" id="ARBA00022692"/>
    </source>
</evidence>
<proteinExistence type="inferred from homology"/>
<evidence type="ECO:0000256" key="7">
    <source>
        <dbReference type="ARBA" id="ARBA00023010"/>
    </source>
</evidence>
<evidence type="ECO:0000259" key="10">
    <source>
        <dbReference type="Pfam" id="PF02355"/>
    </source>
</evidence>
<dbReference type="RefSeq" id="WP_322497228.1">
    <property type="nucleotide sequence ID" value="NZ_JARGYT010000002.1"/>
</dbReference>
<dbReference type="InterPro" id="IPR055344">
    <property type="entry name" value="SecD_SecF_C_bact"/>
</dbReference>
<feature type="transmembrane region" description="Helical" evidence="9">
    <location>
        <begin position="132"/>
        <end position="151"/>
    </location>
</feature>
<dbReference type="Proteomes" id="UP001293791">
    <property type="component" value="Unassembled WGS sequence"/>
</dbReference>
<evidence type="ECO:0000256" key="2">
    <source>
        <dbReference type="ARBA" id="ARBA00022448"/>
    </source>
</evidence>
<feature type="transmembrane region" description="Helical" evidence="9">
    <location>
        <begin position="187"/>
        <end position="208"/>
    </location>
</feature>
<comment type="subunit">
    <text evidence="9">Forms a complex with SecD. Part of the essential Sec protein translocation apparatus which comprises SecA, SecYEG and auxiliary proteins SecDF-YajC and YidC.</text>
</comment>
<evidence type="ECO:0000313" key="11">
    <source>
        <dbReference type="EMBL" id="MDZ5761716.1"/>
    </source>
</evidence>
<dbReference type="Pfam" id="PF02355">
    <property type="entry name" value="SecD_SecF_C"/>
    <property type="match status" value="1"/>
</dbReference>
<dbReference type="NCBIfam" id="TIGR00916">
    <property type="entry name" value="2A0604s01"/>
    <property type="match status" value="1"/>
</dbReference>
<feature type="transmembrane region" description="Helical" evidence="9">
    <location>
        <begin position="240"/>
        <end position="260"/>
    </location>
</feature>
<dbReference type="Pfam" id="PF07549">
    <property type="entry name" value="Sec_GG"/>
    <property type="match status" value="1"/>
</dbReference>
<evidence type="ECO:0000256" key="1">
    <source>
        <dbReference type="ARBA" id="ARBA00004651"/>
    </source>
</evidence>
<keyword evidence="8 9" id="KW-0472">Membrane</keyword>
<dbReference type="Gene3D" id="1.20.1640.10">
    <property type="entry name" value="Multidrug efflux transporter AcrB transmembrane domain"/>
    <property type="match status" value="1"/>
</dbReference>
<keyword evidence="4 9" id="KW-0812">Transmembrane</keyword>
<keyword evidence="3 9" id="KW-1003">Cell membrane</keyword>
<dbReference type="NCBIfam" id="TIGR00966">
    <property type="entry name" value="transloc_SecF"/>
    <property type="match status" value="1"/>
</dbReference>
<dbReference type="SUPFAM" id="SSF82866">
    <property type="entry name" value="Multidrug efflux transporter AcrB transmembrane domain"/>
    <property type="match status" value="1"/>
</dbReference>
<feature type="transmembrane region" description="Helical" evidence="9">
    <location>
        <begin position="266"/>
        <end position="290"/>
    </location>
</feature>
<dbReference type="InterPro" id="IPR022646">
    <property type="entry name" value="SecD/SecF_CS"/>
</dbReference>
<evidence type="ECO:0000256" key="6">
    <source>
        <dbReference type="ARBA" id="ARBA00022989"/>
    </source>
</evidence>
<reference evidence="11 12" key="1">
    <citation type="submission" date="2023-02" db="EMBL/GenBank/DDBJ databases">
        <title>Host association and intracellularity evolved multiple times independently in the Rickettsiales.</title>
        <authorList>
            <person name="Castelli M."/>
            <person name="Nardi T."/>
            <person name="Gammuto L."/>
            <person name="Bellinzona G."/>
            <person name="Sabaneyeva E."/>
            <person name="Potekhin A."/>
            <person name="Serra V."/>
            <person name="Petroni G."/>
            <person name="Sassera D."/>
        </authorList>
    </citation>
    <scope>NUCLEOTIDE SEQUENCE [LARGE SCALE GENOMIC DNA]</scope>
    <source>
        <strain evidence="11 12">BOD18</strain>
    </source>
</reference>
<feature type="transmembrane region" description="Helical" evidence="9">
    <location>
        <begin position="163"/>
        <end position="181"/>
    </location>
</feature>
<evidence type="ECO:0000256" key="5">
    <source>
        <dbReference type="ARBA" id="ARBA00022927"/>
    </source>
</evidence>
<dbReference type="InterPro" id="IPR022813">
    <property type="entry name" value="SecD/SecF_arch_bac"/>
</dbReference>
<evidence type="ECO:0000256" key="3">
    <source>
        <dbReference type="ARBA" id="ARBA00022475"/>
    </source>
</evidence>
<protein>
    <recommendedName>
        <fullName evidence="9">Protein-export membrane protein SecF</fullName>
    </recommendedName>
</protein>
<comment type="subcellular location">
    <subcellularLocation>
        <location evidence="1 9">Cell membrane</location>
        <topology evidence="1 9">Multi-pass membrane protein</topology>
    </subcellularLocation>
</comment>
<accession>A0ABU5L6H1</accession>
<dbReference type="EMBL" id="JARGYT010000002">
    <property type="protein sequence ID" value="MDZ5761716.1"/>
    <property type="molecule type" value="Genomic_DNA"/>
</dbReference>
<dbReference type="HAMAP" id="MF_01464_B">
    <property type="entry name" value="SecF_B"/>
    <property type="match status" value="1"/>
</dbReference>
<dbReference type="PANTHER" id="PTHR30081">
    <property type="entry name" value="PROTEIN-EXPORT MEMBRANE PROTEIN SEC"/>
    <property type="match status" value="1"/>
</dbReference>
<dbReference type="InterPro" id="IPR048634">
    <property type="entry name" value="SecD_SecF_C"/>
</dbReference>
<feature type="transmembrane region" description="Helical" evidence="9">
    <location>
        <begin position="24"/>
        <end position="45"/>
    </location>
</feature>
<feature type="domain" description="Protein export membrane protein SecD/SecF C-terminal" evidence="10">
    <location>
        <begin position="106"/>
        <end position="291"/>
    </location>
</feature>
<keyword evidence="6 9" id="KW-1133">Transmembrane helix</keyword>
<dbReference type="PRINTS" id="PR01755">
    <property type="entry name" value="SECFTRNLCASE"/>
</dbReference>
<evidence type="ECO:0000256" key="8">
    <source>
        <dbReference type="ARBA" id="ARBA00023136"/>
    </source>
</evidence>
<dbReference type="InterPro" id="IPR022645">
    <property type="entry name" value="SecD/SecF_bac"/>
</dbReference>
<keyword evidence="12" id="KW-1185">Reference proteome</keyword>
<comment type="caution">
    <text evidence="11">The sequence shown here is derived from an EMBL/GenBank/DDBJ whole genome shotgun (WGS) entry which is preliminary data.</text>
</comment>
<dbReference type="PANTHER" id="PTHR30081:SF8">
    <property type="entry name" value="PROTEIN TRANSLOCASE SUBUNIT SECF"/>
    <property type="match status" value="1"/>
</dbReference>
<comment type="similarity">
    <text evidence="9">Belongs to the SecD/SecF family. SecF subfamily.</text>
</comment>
<evidence type="ECO:0000313" key="12">
    <source>
        <dbReference type="Proteomes" id="UP001293791"/>
    </source>
</evidence>